<protein>
    <recommendedName>
        <fullName evidence="3">Zinc-ribbon domain-containing protein</fullName>
    </recommendedName>
</protein>
<evidence type="ECO:0000313" key="2">
    <source>
        <dbReference type="EMBL" id="KKL91213.1"/>
    </source>
</evidence>
<dbReference type="EMBL" id="LAZR01019791">
    <property type="protein sequence ID" value="KKL91213.1"/>
    <property type="molecule type" value="Genomic_DNA"/>
</dbReference>
<keyword evidence="1" id="KW-0472">Membrane</keyword>
<dbReference type="AlphaFoldDB" id="A0A0F9FXZ2"/>
<organism evidence="2">
    <name type="scientific">marine sediment metagenome</name>
    <dbReference type="NCBI Taxonomy" id="412755"/>
    <lineage>
        <taxon>unclassified sequences</taxon>
        <taxon>metagenomes</taxon>
        <taxon>ecological metagenomes</taxon>
    </lineage>
</organism>
<accession>A0A0F9FXZ2</accession>
<comment type="caution">
    <text evidence="2">The sequence shown here is derived from an EMBL/GenBank/DDBJ whole genome shotgun (WGS) entry which is preliminary data.</text>
</comment>
<proteinExistence type="predicted"/>
<feature type="non-terminal residue" evidence="2">
    <location>
        <position position="1"/>
    </location>
</feature>
<gene>
    <name evidence="2" type="ORF">LCGC14_1896930</name>
</gene>
<keyword evidence="1" id="KW-1133">Transmembrane helix</keyword>
<keyword evidence="1" id="KW-0812">Transmembrane</keyword>
<evidence type="ECO:0008006" key="3">
    <source>
        <dbReference type="Google" id="ProtNLM"/>
    </source>
</evidence>
<reference evidence="2" key="1">
    <citation type="journal article" date="2015" name="Nature">
        <title>Complex archaea that bridge the gap between prokaryotes and eukaryotes.</title>
        <authorList>
            <person name="Spang A."/>
            <person name="Saw J.H."/>
            <person name="Jorgensen S.L."/>
            <person name="Zaremba-Niedzwiedzka K."/>
            <person name="Martijn J."/>
            <person name="Lind A.E."/>
            <person name="van Eijk R."/>
            <person name="Schleper C."/>
            <person name="Guy L."/>
            <person name="Ettema T.J."/>
        </authorList>
    </citation>
    <scope>NUCLEOTIDE SEQUENCE</scope>
</reference>
<sequence>KEVIKYCPHCKRNVLATREDFRVGLAIVLAIFTGIGLLIYLAIYLDKEKIFCIHCKSECQIRQTEDRINTNFTYPSSNYAVVNQAPQKQLVVLPIEKETAEVNGKYCYNCGVTLSEREGQKFCPLCGSNIE</sequence>
<feature type="transmembrane region" description="Helical" evidence="1">
    <location>
        <begin position="21"/>
        <end position="45"/>
    </location>
</feature>
<name>A0A0F9FXZ2_9ZZZZ</name>
<evidence type="ECO:0000256" key="1">
    <source>
        <dbReference type="SAM" id="Phobius"/>
    </source>
</evidence>